<feature type="non-terminal residue" evidence="1">
    <location>
        <position position="83"/>
    </location>
</feature>
<feature type="non-terminal residue" evidence="1">
    <location>
        <position position="1"/>
    </location>
</feature>
<protein>
    <submittedName>
        <fullName evidence="1">29403_t:CDS:1</fullName>
    </submittedName>
</protein>
<evidence type="ECO:0000313" key="1">
    <source>
        <dbReference type="EMBL" id="CAG8853233.1"/>
    </source>
</evidence>
<proteinExistence type="predicted"/>
<sequence>LRNEHESQTTTLLPSLEHDKVIRISEHILQSIPAVVKSKCPAPLDIYSSRKSFRTPMFRGKRPGSFAIIHSTSKIFPQEVYGT</sequence>
<evidence type="ECO:0000313" key="2">
    <source>
        <dbReference type="Proteomes" id="UP000789901"/>
    </source>
</evidence>
<gene>
    <name evidence="1" type="ORF">GMARGA_LOCUS42054</name>
</gene>
<dbReference type="EMBL" id="CAJVQB010121625">
    <property type="protein sequence ID" value="CAG8853233.1"/>
    <property type="molecule type" value="Genomic_DNA"/>
</dbReference>
<reference evidence="1 2" key="1">
    <citation type="submission" date="2021-06" db="EMBL/GenBank/DDBJ databases">
        <authorList>
            <person name="Kallberg Y."/>
            <person name="Tangrot J."/>
            <person name="Rosling A."/>
        </authorList>
    </citation>
    <scope>NUCLEOTIDE SEQUENCE [LARGE SCALE GENOMIC DNA]</scope>
    <source>
        <strain evidence="1 2">120-4 pot B 10/14</strain>
    </source>
</reference>
<organism evidence="1 2">
    <name type="scientific">Gigaspora margarita</name>
    <dbReference type="NCBI Taxonomy" id="4874"/>
    <lineage>
        <taxon>Eukaryota</taxon>
        <taxon>Fungi</taxon>
        <taxon>Fungi incertae sedis</taxon>
        <taxon>Mucoromycota</taxon>
        <taxon>Glomeromycotina</taxon>
        <taxon>Glomeromycetes</taxon>
        <taxon>Diversisporales</taxon>
        <taxon>Gigasporaceae</taxon>
        <taxon>Gigaspora</taxon>
    </lineage>
</organism>
<dbReference type="Proteomes" id="UP000789901">
    <property type="component" value="Unassembled WGS sequence"/>
</dbReference>
<name>A0ABN7XD81_GIGMA</name>
<comment type="caution">
    <text evidence="1">The sequence shown here is derived from an EMBL/GenBank/DDBJ whole genome shotgun (WGS) entry which is preliminary data.</text>
</comment>
<keyword evidence="2" id="KW-1185">Reference proteome</keyword>
<accession>A0ABN7XD81</accession>